<dbReference type="InterPro" id="IPR009081">
    <property type="entry name" value="PP-bd_ACP"/>
</dbReference>
<dbReference type="Proteomes" id="UP000503011">
    <property type="component" value="Chromosome"/>
</dbReference>
<evidence type="ECO:0000259" key="1">
    <source>
        <dbReference type="PROSITE" id="PS50075"/>
    </source>
</evidence>
<reference evidence="2 3" key="2">
    <citation type="submission" date="2020-03" db="EMBL/GenBank/DDBJ databases">
        <authorList>
            <person name="Ichikawa N."/>
            <person name="Kimura A."/>
            <person name="Kitahashi Y."/>
            <person name="Uohara A."/>
        </authorList>
    </citation>
    <scope>NUCLEOTIDE SEQUENCE [LARGE SCALE GENOMIC DNA]</scope>
    <source>
        <strain evidence="2 3">NBRC 105367</strain>
    </source>
</reference>
<dbReference type="Pfam" id="PF00550">
    <property type="entry name" value="PP-binding"/>
    <property type="match status" value="1"/>
</dbReference>
<protein>
    <recommendedName>
        <fullName evidence="1">Carrier domain-containing protein</fullName>
    </recommendedName>
</protein>
<gene>
    <name evidence="2" type="ORF">Psuf_016270</name>
</gene>
<dbReference type="PROSITE" id="PS50075">
    <property type="entry name" value="CARRIER"/>
    <property type="match status" value="1"/>
</dbReference>
<dbReference type="EMBL" id="AP022871">
    <property type="protein sequence ID" value="BCB84314.1"/>
    <property type="molecule type" value="Genomic_DNA"/>
</dbReference>
<name>A0A6F8YDU8_9ACTN</name>
<dbReference type="SUPFAM" id="SSF47336">
    <property type="entry name" value="ACP-like"/>
    <property type="match status" value="1"/>
</dbReference>
<dbReference type="AlphaFoldDB" id="A0A6F8YDU8"/>
<evidence type="ECO:0000313" key="2">
    <source>
        <dbReference type="EMBL" id="BCB84314.1"/>
    </source>
</evidence>
<feature type="domain" description="Carrier" evidence="1">
    <location>
        <begin position="4"/>
        <end position="79"/>
    </location>
</feature>
<organism evidence="2 3">
    <name type="scientific">Phytohabitans suffuscus</name>
    <dbReference type="NCBI Taxonomy" id="624315"/>
    <lineage>
        <taxon>Bacteria</taxon>
        <taxon>Bacillati</taxon>
        <taxon>Actinomycetota</taxon>
        <taxon>Actinomycetes</taxon>
        <taxon>Micromonosporales</taxon>
        <taxon>Micromonosporaceae</taxon>
    </lineage>
</organism>
<keyword evidence="3" id="KW-1185">Reference proteome</keyword>
<dbReference type="RefSeq" id="WP_173155446.1">
    <property type="nucleotide sequence ID" value="NZ_AP022871.1"/>
</dbReference>
<evidence type="ECO:0000313" key="3">
    <source>
        <dbReference type="Proteomes" id="UP000503011"/>
    </source>
</evidence>
<sequence>MPQETSATRLRALAAEIFDVPAEEITDGAAFYEDLGVDSLQKVDFVVRMERQLGLRLTDDEAAGMRDLGGAIAVLRSRGLSVGP</sequence>
<dbReference type="KEGG" id="psuu:Psuf_016270"/>
<proteinExistence type="predicted"/>
<accession>A0A6F8YDU8</accession>
<dbReference type="Gene3D" id="1.10.1200.10">
    <property type="entry name" value="ACP-like"/>
    <property type="match status" value="1"/>
</dbReference>
<reference evidence="2 3" key="1">
    <citation type="submission" date="2020-03" db="EMBL/GenBank/DDBJ databases">
        <title>Whole genome shotgun sequence of Phytohabitans suffuscus NBRC 105367.</title>
        <authorList>
            <person name="Komaki H."/>
            <person name="Tamura T."/>
        </authorList>
    </citation>
    <scope>NUCLEOTIDE SEQUENCE [LARGE SCALE GENOMIC DNA]</scope>
    <source>
        <strain evidence="2 3">NBRC 105367</strain>
    </source>
</reference>
<dbReference type="InterPro" id="IPR036736">
    <property type="entry name" value="ACP-like_sf"/>
</dbReference>